<organism evidence="3 4">
    <name type="scientific">Aspergillus calidoustus</name>
    <dbReference type="NCBI Taxonomy" id="454130"/>
    <lineage>
        <taxon>Eukaryota</taxon>
        <taxon>Fungi</taxon>
        <taxon>Dikarya</taxon>
        <taxon>Ascomycota</taxon>
        <taxon>Pezizomycotina</taxon>
        <taxon>Eurotiomycetes</taxon>
        <taxon>Eurotiomycetidae</taxon>
        <taxon>Eurotiales</taxon>
        <taxon>Aspergillaceae</taxon>
        <taxon>Aspergillus</taxon>
        <taxon>Aspergillus subgen. Nidulantes</taxon>
    </lineage>
</organism>
<keyword evidence="1" id="KW-0812">Transmembrane</keyword>
<evidence type="ECO:0000313" key="4">
    <source>
        <dbReference type="Proteomes" id="UP000054771"/>
    </source>
</evidence>
<gene>
    <name evidence="3" type="ORF">ASPCAL10182</name>
</gene>
<feature type="transmembrane region" description="Helical" evidence="1">
    <location>
        <begin position="155"/>
        <end position="179"/>
    </location>
</feature>
<proteinExistence type="predicted"/>
<evidence type="ECO:0000256" key="1">
    <source>
        <dbReference type="SAM" id="Phobius"/>
    </source>
</evidence>
<accession>A0A0U5G9F7</accession>
<keyword evidence="1" id="KW-0472">Membrane</keyword>
<feature type="domain" description="DUF7703" evidence="2">
    <location>
        <begin position="16"/>
        <end position="249"/>
    </location>
</feature>
<keyword evidence="1" id="KW-1133">Transmembrane helix</keyword>
<feature type="transmembrane region" description="Helical" evidence="1">
    <location>
        <begin position="191"/>
        <end position="213"/>
    </location>
</feature>
<dbReference type="PANTHER" id="PTHR37013">
    <property type="entry name" value="INTEGRAL MEMBRANE PROTEIN (AFU_ORTHOLOGUE AFUA_1G05950)-RELATED"/>
    <property type="match status" value="1"/>
</dbReference>
<name>A0A0U5G9F7_ASPCI</name>
<dbReference type="Proteomes" id="UP000054771">
    <property type="component" value="Unassembled WGS sequence"/>
</dbReference>
<feature type="transmembrane region" description="Helical" evidence="1">
    <location>
        <begin position="15"/>
        <end position="39"/>
    </location>
</feature>
<dbReference type="AlphaFoldDB" id="A0A0U5G9F7"/>
<protein>
    <recommendedName>
        <fullName evidence="2">DUF7703 domain-containing protein</fullName>
    </recommendedName>
</protein>
<dbReference type="OMA" id="ERPDHIF"/>
<keyword evidence="4" id="KW-1185">Reference proteome</keyword>
<dbReference type="EMBL" id="CDMC01000008">
    <property type="protein sequence ID" value="CEL07016.1"/>
    <property type="molecule type" value="Genomic_DNA"/>
</dbReference>
<feature type="transmembrane region" description="Helical" evidence="1">
    <location>
        <begin position="75"/>
        <end position="98"/>
    </location>
</feature>
<feature type="transmembrane region" description="Helical" evidence="1">
    <location>
        <begin position="46"/>
        <end position="69"/>
    </location>
</feature>
<feature type="transmembrane region" description="Helical" evidence="1">
    <location>
        <begin position="110"/>
        <end position="135"/>
    </location>
</feature>
<dbReference type="OrthoDB" id="4501299at2759"/>
<evidence type="ECO:0000313" key="3">
    <source>
        <dbReference type="EMBL" id="CEL07016.1"/>
    </source>
</evidence>
<dbReference type="Pfam" id="PF24802">
    <property type="entry name" value="DUF7703"/>
    <property type="match status" value="1"/>
</dbReference>
<reference evidence="4" key="1">
    <citation type="journal article" date="2016" name="Genome Announc.">
        <title>Draft genome sequences of fungus Aspergillus calidoustus.</title>
        <authorList>
            <person name="Horn F."/>
            <person name="Linde J."/>
            <person name="Mattern D.J."/>
            <person name="Walther G."/>
            <person name="Guthke R."/>
            <person name="Scherlach K."/>
            <person name="Martin K."/>
            <person name="Brakhage A.A."/>
            <person name="Petzke L."/>
            <person name="Valiante V."/>
        </authorList>
    </citation>
    <scope>NUCLEOTIDE SEQUENCE [LARGE SCALE GENOMIC DNA]</scope>
    <source>
        <strain evidence="4">SF006504</strain>
    </source>
</reference>
<dbReference type="InterPro" id="IPR056120">
    <property type="entry name" value="DUF7703"/>
</dbReference>
<dbReference type="PANTHER" id="PTHR37013:SF3">
    <property type="entry name" value="INTEGRAL MEMBRANE PROTEIN (AFU_ORTHOLOGUE AFUA_1G05950)"/>
    <property type="match status" value="1"/>
</dbReference>
<evidence type="ECO:0000259" key="2">
    <source>
        <dbReference type="Pfam" id="PF24802"/>
    </source>
</evidence>
<sequence>MFTSHVSTTSPSLQYLFAAFYALTFYNAAEVVILIFVTFKRYSGCYFWSLLATACGLILSTVGNVVYFYKDDPGHIAPVSLAVLGWCAFINGQAVVLWSRLHILLQSRRALLSILILIVFNAVTLSPPTIVLAILGNGPGSQSIATKTYRIWEDIQLAIFSAQETVISSIYTVQVFRLLAIFTNTAKRKIIYQLLAINALIIAMDVILLGVQFSGNRDVQIPLKGFVYSLKLKIEFAVLGRLVVVARCSYSGDSLGVPVDRISTGSDSCGLGQVQ</sequence>